<sequence>MPSNNTSHRDYLSAFEEFLQTGENSKLASFLQGSHPESFLSVYRNGFIRASISALECNFPTLVTLWGEEYFSQIAAAYVNAAPPASATLIGYGFENNPDAPSLSFIEFLQGNAADLIKQYPYVPDICRLDQAWLQALNANGQDFLSLEKVQELIAQGEDLGELPITLNDSAHIVTLEFDLFELWGQLRFGELPDDQAIQLNAHNNAVIFWQREMQVQAKPLSDIEWIFMQNLRQSASMDVASNAALAVDEDFDISTLFAELLNAHLLK</sequence>
<dbReference type="EMBL" id="QGKM01000111">
    <property type="protein sequence ID" value="PWQ92184.1"/>
    <property type="molecule type" value="Genomic_DNA"/>
</dbReference>
<gene>
    <name evidence="2" type="ORF">DKW60_22420</name>
</gene>
<dbReference type="RefSeq" id="WP_109839888.1">
    <property type="nucleotide sequence ID" value="NZ_QGKM01000111.1"/>
</dbReference>
<name>A0A317C0J6_9GAMM</name>
<evidence type="ECO:0000313" key="3">
    <source>
        <dbReference type="Proteomes" id="UP000245539"/>
    </source>
</evidence>
<organism evidence="2 3">
    <name type="scientific">Leucothrix pacifica</name>
    <dbReference type="NCBI Taxonomy" id="1247513"/>
    <lineage>
        <taxon>Bacteria</taxon>
        <taxon>Pseudomonadati</taxon>
        <taxon>Pseudomonadota</taxon>
        <taxon>Gammaproteobacteria</taxon>
        <taxon>Thiotrichales</taxon>
        <taxon>Thiotrichaceae</taxon>
        <taxon>Leucothrix</taxon>
    </lineage>
</organism>
<evidence type="ECO:0000313" key="2">
    <source>
        <dbReference type="EMBL" id="PWQ92184.1"/>
    </source>
</evidence>
<proteinExistence type="predicted"/>
<evidence type="ECO:0000259" key="1">
    <source>
        <dbReference type="Pfam" id="PF09836"/>
    </source>
</evidence>
<reference evidence="2 3" key="1">
    <citation type="submission" date="2018-05" db="EMBL/GenBank/DDBJ databases">
        <title>Leucothrix arctica sp. nov., isolated from Arctic seawater.</title>
        <authorList>
            <person name="Choi A."/>
            <person name="Baek K."/>
        </authorList>
    </citation>
    <scope>NUCLEOTIDE SEQUENCE [LARGE SCALE GENOMIC DNA]</scope>
    <source>
        <strain evidence="2 3">JCM 18388</strain>
    </source>
</reference>
<comment type="caution">
    <text evidence="2">The sequence shown here is derived from an EMBL/GenBank/DDBJ whole genome shotgun (WGS) entry which is preliminary data.</text>
</comment>
<keyword evidence="3" id="KW-1185">Reference proteome</keyword>
<feature type="domain" description="Putative DNA-binding" evidence="1">
    <location>
        <begin position="14"/>
        <end position="93"/>
    </location>
</feature>
<protein>
    <recommendedName>
        <fullName evidence="1">Putative DNA-binding domain-containing protein</fullName>
    </recommendedName>
</protein>
<dbReference type="Proteomes" id="UP000245539">
    <property type="component" value="Unassembled WGS sequence"/>
</dbReference>
<dbReference type="Pfam" id="PF09836">
    <property type="entry name" value="DUF2063"/>
    <property type="match status" value="1"/>
</dbReference>
<dbReference type="InterPro" id="IPR018640">
    <property type="entry name" value="DUF2063"/>
</dbReference>
<accession>A0A317C0J6</accession>
<dbReference type="AlphaFoldDB" id="A0A317C0J6"/>
<dbReference type="OrthoDB" id="4146344at2"/>